<keyword evidence="9" id="KW-1185">Reference proteome</keyword>
<dbReference type="PROSITE" id="PS50016">
    <property type="entry name" value="ZF_PHD_2"/>
    <property type="match status" value="1"/>
</dbReference>
<dbReference type="GO" id="GO:0008270">
    <property type="term" value="F:zinc ion binding"/>
    <property type="evidence" value="ECO:0007669"/>
    <property type="project" value="UniProtKB-KW"/>
</dbReference>
<dbReference type="PANTHER" id="PTHR13513:SF9">
    <property type="entry name" value="E3 UBIQUITIN-PROTEIN LIGASE UBR7-RELATED"/>
    <property type="match status" value="1"/>
</dbReference>
<reference evidence="9" key="1">
    <citation type="submission" date="2015-06" db="EMBL/GenBank/DDBJ databases">
        <title>Expansion of signal transduction pathways in fungi by whole-genome duplication.</title>
        <authorList>
            <consortium name="DOE Joint Genome Institute"/>
            <person name="Corrochano L.M."/>
            <person name="Kuo A."/>
            <person name="Marcet-Houben M."/>
            <person name="Polaino S."/>
            <person name="Salamov A."/>
            <person name="Villalobos J.M."/>
            <person name="Alvarez M.I."/>
            <person name="Avalos J."/>
            <person name="Benito E.P."/>
            <person name="Benoit I."/>
            <person name="Burger G."/>
            <person name="Camino L.P."/>
            <person name="Canovas D."/>
            <person name="Cerda-Olmedo E."/>
            <person name="Cheng J.-F."/>
            <person name="Dominguez A."/>
            <person name="Elias M."/>
            <person name="Eslava A.P."/>
            <person name="Glaser F."/>
            <person name="Grimwood J."/>
            <person name="Gutierrez G."/>
            <person name="Heitman J."/>
            <person name="Henrissat B."/>
            <person name="Iturriaga E.A."/>
            <person name="Lang B.F."/>
            <person name="Lavin J.L."/>
            <person name="Lee S."/>
            <person name="Li W."/>
            <person name="Lindquist E."/>
            <person name="Lopez-Garcia S."/>
            <person name="Luque E.M."/>
            <person name="Marcos A.T."/>
            <person name="Martin J."/>
            <person name="McCluskey K."/>
            <person name="Medina H.R."/>
            <person name="Miralles-Duran A."/>
            <person name="Miyazaki A."/>
            <person name="Munoz-Torres E."/>
            <person name="Oguiza J.A."/>
            <person name="Ohm R."/>
            <person name="Olmedo M."/>
            <person name="Orejas M."/>
            <person name="Ortiz-Castellanos L."/>
            <person name="Pisabarro A.G."/>
            <person name="Rodriguez-Romero J."/>
            <person name="Ruiz-Herrera J."/>
            <person name="Ruiz-Vazquez R."/>
            <person name="Sanz C."/>
            <person name="Schackwitz W."/>
            <person name="Schmutz J."/>
            <person name="Shahriari M."/>
            <person name="Shelest E."/>
            <person name="Silva-Franco F."/>
            <person name="Soanes D."/>
            <person name="Syed K."/>
            <person name="Tagua V.G."/>
            <person name="Talbot N.J."/>
            <person name="Thon M."/>
            <person name="De vries R.P."/>
            <person name="Wiebenga A."/>
            <person name="Yadav J.S."/>
            <person name="Braun E.L."/>
            <person name="Baker S."/>
            <person name="Garre V."/>
            <person name="Horwitz B."/>
            <person name="Torres-Martinez S."/>
            <person name="Idnurm A."/>
            <person name="Herrera-Estrella A."/>
            <person name="Gabaldon T."/>
            <person name="Grigoriev I.V."/>
        </authorList>
    </citation>
    <scope>NUCLEOTIDE SEQUENCE [LARGE SCALE GENOMIC DNA]</scope>
    <source>
        <strain evidence="9">NRRL 1555(-)</strain>
    </source>
</reference>
<evidence type="ECO:0000313" key="8">
    <source>
        <dbReference type="EMBL" id="OAD66297.1"/>
    </source>
</evidence>
<dbReference type="GO" id="GO:0005737">
    <property type="term" value="C:cytoplasm"/>
    <property type="evidence" value="ECO:0007669"/>
    <property type="project" value="TreeGrafter"/>
</dbReference>
<accession>A0A167JM94</accession>
<dbReference type="RefSeq" id="XP_018284337.1">
    <property type="nucleotide sequence ID" value="XM_018432965.1"/>
</dbReference>
<dbReference type="PANTHER" id="PTHR13513">
    <property type="entry name" value="E3 UBIQUITIN-PROTEIN LIGASE UBR7"/>
    <property type="match status" value="1"/>
</dbReference>
<dbReference type="InterPro" id="IPR013083">
    <property type="entry name" value="Znf_RING/FYVE/PHD"/>
</dbReference>
<dbReference type="InterPro" id="IPR019787">
    <property type="entry name" value="Znf_PHD-finger"/>
</dbReference>
<evidence type="ECO:0000259" key="6">
    <source>
        <dbReference type="PROSITE" id="PS50016"/>
    </source>
</evidence>
<dbReference type="STRING" id="763407.A0A167JM94"/>
<feature type="domain" description="PHD-type" evidence="6">
    <location>
        <begin position="131"/>
        <end position="185"/>
    </location>
</feature>
<dbReference type="PROSITE" id="PS51157">
    <property type="entry name" value="ZF_UBR"/>
    <property type="match status" value="1"/>
</dbReference>
<dbReference type="InterPro" id="IPR003126">
    <property type="entry name" value="Znf_UBR"/>
</dbReference>
<protein>
    <recommendedName>
        <fullName evidence="10">UBR-type domain-containing protein</fullName>
    </recommendedName>
</protein>
<dbReference type="SMART" id="SM00249">
    <property type="entry name" value="PHD"/>
    <property type="match status" value="1"/>
</dbReference>
<dbReference type="CDD" id="cd15542">
    <property type="entry name" value="PHD_UBR7"/>
    <property type="match status" value="1"/>
</dbReference>
<dbReference type="Proteomes" id="UP000077315">
    <property type="component" value="Unassembled WGS sequence"/>
</dbReference>
<feature type="domain" description="UBR-type" evidence="7">
    <location>
        <begin position="41"/>
        <end position="111"/>
    </location>
</feature>
<dbReference type="OrthoDB" id="5795902at2759"/>
<keyword evidence="2 4" id="KW-0863">Zinc-finger</keyword>
<dbReference type="GO" id="GO:0061630">
    <property type="term" value="F:ubiquitin protein ligase activity"/>
    <property type="evidence" value="ECO:0007669"/>
    <property type="project" value="InterPro"/>
</dbReference>
<evidence type="ECO:0000259" key="7">
    <source>
        <dbReference type="PROSITE" id="PS51157"/>
    </source>
</evidence>
<gene>
    <name evidence="8" type="ORF">PHYBLDRAFT_152624</name>
</gene>
<dbReference type="Pfam" id="PF02207">
    <property type="entry name" value="zf-UBR"/>
    <property type="match status" value="1"/>
</dbReference>
<dbReference type="SMART" id="SM00396">
    <property type="entry name" value="ZnF_UBR1"/>
    <property type="match status" value="1"/>
</dbReference>
<evidence type="ECO:0008006" key="10">
    <source>
        <dbReference type="Google" id="ProtNLM"/>
    </source>
</evidence>
<feature type="zinc finger region" description="UBR-type" evidence="5">
    <location>
        <begin position="41"/>
        <end position="111"/>
    </location>
</feature>
<dbReference type="InterPro" id="IPR047506">
    <property type="entry name" value="UBR7-like_UBR-box"/>
</dbReference>
<evidence type="ECO:0000313" key="9">
    <source>
        <dbReference type="Proteomes" id="UP000077315"/>
    </source>
</evidence>
<dbReference type="SUPFAM" id="SSF57903">
    <property type="entry name" value="FYVE/PHD zinc finger"/>
    <property type="match status" value="1"/>
</dbReference>
<dbReference type="GeneID" id="28993871"/>
<evidence type="ECO:0000256" key="3">
    <source>
        <dbReference type="ARBA" id="ARBA00022833"/>
    </source>
</evidence>
<dbReference type="InParanoid" id="A0A167JM94"/>
<name>A0A167JM94_PHYB8</name>
<dbReference type="VEuPathDB" id="FungiDB:PHYBLDRAFT_152624"/>
<sequence length="371" mass="42618">MSLPCSPTLKSSDDTITAVDFISQQTILEQDAREALPGNFETCTFDMGYIRQNVYACKTCNGSEPAGMCYSCSMTCHNGHDILELFPKRHFRCDCGTPSKLNGHPCSLSKGTPKEKKTVNEENKYNHNFYGKYCRCDELYDPDREDDVMYQCVVCEDWFHQRCIGEIPDFAADFESYICRGCTAKHPFLIQDTPYCTVGLSKDNQKIHEWMPTKENIEVVSVEESVGQQKRKADTIIDTDPKKRKTDKFDCKMRSYESQVELFLASGWRSGLCSCNKCEENYQTNELGYLKEEEKVYEPEDDDDTGKSLLEAGMEHFQRMDRVQAVESALAYNAFAGELKQYLKKFQEAGEVVKKEDILAFFAEKRRVEEH</sequence>
<dbReference type="Gene3D" id="3.30.40.10">
    <property type="entry name" value="Zinc/RING finger domain, C3HC4 (zinc finger)"/>
    <property type="match status" value="1"/>
</dbReference>
<dbReference type="InterPro" id="IPR001965">
    <property type="entry name" value="Znf_PHD"/>
</dbReference>
<evidence type="ECO:0000256" key="5">
    <source>
        <dbReference type="PROSITE-ProRule" id="PRU00508"/>
    </source>
</evidence>
<dbReference type="InterPro" id="IPR040204">
    <property type="entry name" value="UBR7"/>
</dbReference>
<dbReference type="EMBL" id="KV441004">
    <property type="protein sequence ID" value="OAD66297.1"/>
    <property type="molecule type" value="Genomic_DNA"/>
</dbReference>
<keyword evidence="3" id="KW-0862">Zinc</keyword>
<keyword evidence="1" id="KW-0479">Metal-binding</keyword>
<organism evidence="8 9">
    <name type="scientific">Phycomyces blakesleeanus (strain ATCC 8743b / DSM 1359 / FGSC 10004 / NBRC 33097 / NRRL 1555)</name>
    <dbReference type="NCBI Taxonomy" id="763407"/>
    <lineage>
        <taxon>Eukaryota</taxon>
        <taxon>Fungi</taxon>
        <taxon>Fungi incertae sedis</taxon>
        <taxon>Mucoromycota</taxon>
        <taxon>Mucoromycotina</taxon>
        <taxon>Mucoromycetes</taxon>
        <taxon>Mucorales</taxon>
        <taxon>Phycomycetaceae</taxon>
        <taxon>Phycomyces</taxon>
    </lineage>
</organism>
<dbReference type="CDD" id="cd19677">
    <property type="entry name" value="UBR-box_UBR7"/>
    <property type="match status" value="1"/>
</dbReference>
<dbReference type="InterPro" id="IPR011011">
    <property type="entry name" value="Znf_FYVE_PHD"/>
</dbReference>
<evidence type="ECO:0000256" key="2">
    <source>
        <dbReference type="ARBA" id="ARBA00022771"/>
    </source>
</evidence>
<dbReference type="FunCoup" id="A0A167JM94">
    <property type="interactions" value="639"/>
</dbReference>
<evidence type="ECO:0000256" key="4">
    <source>
        <dbReference type="PROSITE-ProRule" id="PRU00146"/>
    </source>
</evidence>
<proteinExistence type="predicted"/>
<dbReference type="AlphaFoldDB" id="A0A167JM94"/>
<evidence type="ECO:0000256" key="1">
    <source>
        <dbReference type="ARBA" id="ARBA00022723"/>
    </source>
</evidence>